<organism evidence="3 4">
    <name type="scientific">Lojkania enalia</name>
    <dbReference type="NCBI Taxonomy" id="147567"/>
    <lineage>
        <taxon>Eukaryota</taxon>
        <taxon>Fungi</taxon>
        <taxon>Dikarya</taxon>
        <taxon>Ascomycota</taxon>
        <taxon>Pezizomycotina</taxon>
        <taxon>Dothideomycetes</taxon>
        <taxon>Pleosporomycetidae</taxon>
        <taxon>Pleosporales</taxon>
        <taxon>Pleosporales incertae sedis</taxon>
        <taxon>Lojkania</taxon>
    </lineage>
</organism>
<feature type="region of interest" description="Disordered" evidence="1">
    <location>
        <begin position="586"/>
        <end position="755"/>
    </location>
</feature>
<feature type="compositionally biased region" description="Basic and acidic residues" evidence="1">
    <location>
        <begin position="611"/>
        <end position="622"/>
    </location>
</feature>
<dbReference type="InterPro" id="IPR040151">
    <property type="entry name" value="Gfd2/YDR514C-like"/>
</dbReference>
<comment type="caution">
    <text evidence="3">The sequence shown here is derived from an EMBL/GenBank/DDBJ whole genome shotgun (WGS) entry which is preliminary data.</text>
</comment>
<keyword evidence="4" id="KW-1185">Reference proteome</keyword>
<evidence type="ECO:0000313" key="4">
    <source>
        <dbReference type="Proteomes" id="UP000800093"/>
    </source>
</evidence>
<feature type="compositionally biased region" description="Polar residues" evidence="1">
    <location>
        <begin position="64"/>
        <end position="73"/>
    </location>
</feature>
<proteinExistence type="predicted"/>
<feature type="domain" description="Gfd2/YDR514C-like C-terminal" evidence="2">
    <location>
        <begin position="346"/>
        <end position="552"/>
    </location>
</feature>
<evidence type="ECO:0000313" key="3">
    <source>
        <dbReference type="EMBL" id="KAF2268931.1"/>
    </source>
</evidence>
<dbReference type="Pfam" id="PF21762">
    <property type="entry name" value="DEDDh_C"/>
    <property type="match status" value="1"/>
</dbReference>
<gene>
    <name evidence="3" type="ORF">CC78DRAFT_575474</name>
</gene>
<feature type="compositionally biased region" description="Basic residues" evidence="1">
    <location>
        <begin position="696"/>
        <end position="705"/>
    </location>
</feature>
<dbReference type="InterPro" id="IPR036397">
    <property type="entry name" value="RNaseH_sf"/>
</dbReference>
<dbReference type="EMBL" id="ML986584">
    <property type="protein sequence ID" value="KAF2268931.1"/>
    <property type="molecule type" value="Genomic_DNA"/>
</dbReference>
<feature type="region of interest" description="Disordered" evidence="1">
    <location>
        <begin position="17"/>
        <end position="73"/>
    </location>
</feature>
<dbReference type="InterPro" id="IPR048519">
    <property type="entry name" value="Gfd2/YDR514C-like_C"/>
</dbReference>
<dbReference type="GO" id="GO:0005634">
    <property type="term" value="C:nucleus"/>
    <property type="evidence" value="ECO:0007669"/>
    <property type="project" value="TreeGrafter"/>
</dbReference>
<feature type="compositionally biased region" description="Low complexity" evidence="1">
    <location>
        <begin position="34"/>
        <end position="54"/>
    </location>
</feature>
<dbReference type="PANTHER" id="PTHR28083">
    <property type="entry name" value="GOOD FOR FULL DBP5 ACTIVITY PROTEIN 2"/>
    <property type="match status" value="1"/>
</dbReference>
<dbReference type="Gene3D" id="3.30.420.10">
    <property type="entry name" value="Ribonuclease H-like superfamily/Ribonuclease H"/>
    <property type="match status" value="1"/>
</dbReference>
<feature type="compositionally biased region" description="Polar residues" evidence="1">
    <location>
        <begin position="741"/>
        <end position="755"/>
    </location>
</feature>
<evidence type="ECO:0000259" key="2">
    <source>
        <dbReference type="Pfam" id="PF21762"/>
    </source>
</evidence>
<name>A0A9P4N999_9PLEO</name>
<reference evidence="4" key="1">
    <citation type="journal article" date="2020" name="Stud. Mycol.">
        <title>101 Dothideomycetes genomes: A test case for predicting lifestyles and emergence of pathogens.</title>
        <authorList>
            <person name="Haridas S."/>
            <person name="Albert R."/>
            <person name="Binder M."/>
            <person name="Bloem J."/>
            <person name="LaButti K."/>
            <person name="Salamov A."/>
            <person name="Andreopoulos B."/>
            <person name="Baker S."/>
            <person name="Barry K."/>
            <person name="Bills G."/>
            <person name="Bluhm B."/>
            <person name="Cannon C."/>
            <person name="Castanera R."/>
            <person name="Culley D."/>
            <person name="Daum C."/>
            <person name="Ezra D."/>
            <person name="Gonzalez J."/>
            <person name="Henrissat B."/>
            <person name="Kuo A."/>
            <person name="Liang C."/>
            <person name="Lipzen A."/>
            <person name="Lutzoni F."/>
            <person name="Magnuson J."/>
            <person name="Mondo S."/>
            <person name="Nolan M."/>
            <person name="Ohm R."/>
            <person name="Pangilinan J."/>
            <person name="Park H.-J."/>
            <person name="Ramirez L."/>
            <person name="Alfaro M."/>
            <person name="Sun H."/>
            <person name="Tritt A."/>
            <person name="Yoshinaga Y."/>
            <person name="Zwiers L.-H."/>
            <person name="Turgeon B."/>
            <person name="Goodwin S."/>
            <person name="Spatafora J."/>
            <person name="Crous P."/>
            <person name="Grigoriev I."/>
        </authorList>
    </citation>
    <scope>NUCLEOTIDE SEQUENCE [LARGE SCALE GENOMIC DNA]</scope>
    <source>
        <strain evidence="4">CBS 304.66</strain>
    </source>
</reference>
<dbReference type="AlphaFoldDB" id="A0A9P4N999"/>
<sequence>MDMPTRLELLRNLVQADLESLPDRPVTPISDDNSGGVSLAPSGSSPSTSKSKQPTLEPTRQDPDTNTPIVPTKNTEKRIVWLQGVASSHDSGASPKPANFSTTKLPPAKLCKGGLALARDCFTPIYALSKYPYRFCDKKYMQDIATNFFDAGKFWEREWDLYYVWDTEKNKPILLIHENQFQGLLKEINSVLKLNLKITDQQREEGLVARFPDHPLCIPRYLGRSNTRKEVDTMADQAPPYGFSASSEPAHPPIDGRTLEDFKEMLEEMWELQKNKNKAAKAKKQQDRVTKQQNMNKLFKRAQRYLGLRPTATVSENGKSTELVSKILLPVDVSLPAPHPFDMSVVFVSVDVESYERAHSKITEVGVATLDTRDLVDIAPGEDGKNWMSKIRARHFRIRQHMHLHNSEFVQGCADRFEFGTSEIVDLDEAPAIVKACFTAPFCALAPADTEGTQESIIKTVENMNLNEERNLIFLGHDHVGDIRYLQNLGFNPLDMPNLKEAVDTANLYRVWRREQNPTTLGKVLYDFDIIGWNLHNAGNDAVYTAQVMLAILVREASIRGTGQKEAMHRDDQAVRLATLTAEAVQKAQDDAEGWSDTEHHNDGGQPEPIILKEREPKEHKGYINPTSPQNGTSRGDQARDSRTVEPRKVESYPTLAKDSHHCNRGRGQRTGFSARGRGYCDATGDIYSGIGNHGRSQRRGRGRGRGSFSSYDGAGDKPVYSPGGRGRGHSGGRARARPHTSYTNGSARNNGNGVLSNIERHPMVCYDLIDLEPNSEAYSDVW</sequence>
<dbReference type="OrthoDB" id="5953249at2759"/>
<feature type="compositionally biased region" description="Basic residues" evidence="1">
    <location>
        <begin position="727"/>
        <end position="739"/>
    </location>
</feature>
<dbReference type="SUPFAM" id="SSF53098">
    <property type="entry name" value="Ribonuclease H-like"/>
    <property type="match status" value="1"/>
</dbReference>
<dbReference type="Proteomes" id="UP000800093">
    <property type="component" value="Unassembled WGS sequence"/>
</dbReference>
<dbReference type="InterPro" id="IPR012337">
    <property type="entry name" value="RNaseH-like_sf"/>
</dbReference>
<dbReference type="PANTHER" id="PTHR28083:SF1">
    <property type="entry name" value="GOOD FOR FULL DBP5 ACTIVITY PROTEIN 2"/>
    <property type="match status" value="1"/>
</dbReference>
<accession>A0A9P4N999</accession>
<evidence type="ECO:0000256" key="1">
    <source>
        <dbReference type="SAM" id="MobiDB-lite"/>
    </source>
</evidence>
<protein>
    <recommendedName>
        <fullName evidence="2">Gfd2/YDR514C-like C-terminal domain-containing protein</fullName>
    </recommendedName>
</protein>
<feature type="compositionally biased region" description="Polar residues" evidence="1">
    <location>
        <begin position="625"/>
        <end position="636"/>
    </location>
</feature>
<dbReference type="GO" id="GO:0003676">
    <property type="term" value="F:nucleic acid binding"/>
    <property type="evidence" value="ECO:0007669"/>
    <property type="project" value="InterPro"/>
</dbReference>
<feature type="compositionally biased region" description="Basic and acidic residues" evidence="1">
    <location>
        <begin position="637"/>
        <end position="651"/>
    </location>
</feature>